<dbReference type="AlphaFoldDB" id="A0A1X7TWL9"/>
<accession>A0A1X7TWL9</accession>
<protein>
    <submittedName>
        <fullName evidence="1">Uncharacterized protein</fullName>
    </submittedName>
</protein>
<dbReference type="EnsemblMetazoa" id="Aqu2.1.19577_001">
    <property type="protein sequence ID" value="Aqu2.1.19577_001"/>
    <property type="gene ID" value="Aqu2.1.19577"/>
</dbReference>
<name>A0A1X7TWL9_AMPQE</name>
<reference evidence="1" key="1">
    <citation type="submission" date="2017-05" db="UniProtKB">
        <authorList>
            <consortium name="EnsemblMetazoa"/>
        </authorList>
    </citation>
    <scope>IDENTIFICATION</scope>
</reference>
<proteinExistence type="predicted"/>
<dbReference type="InParanoid" id="A0A1X7TWL9"/>
<sequence length="75" mass="8472">GGFVAASFDVASVSDVIDSFLTYFNILIRYPGGNLKCFLMLINVVFNLTNRFIINFRNNINCIVTSFHEAIDYVL</sequence>
<organism evidence="1">
    <name type="scientific">Amphimedon queenslandica</name>
    <name type="common">Sponge</name>
    <dbReference type="NCBI Taxonomy" id="400682"/>
    <lineage>
        <taxon>Eukaryota</taxon>
        <taxon>Metazoa</taxon>
        <taxon>Porifera</taxon>
        <taxon>Demospongiae</taxon>
        <taxon>Heteroscleromorpha</taxon>
        <taxon>Haplosclerida</taxon>
        <taxon>Niphatidae</taxon>
        <taxon>Amphimedon</taxon>
    </lineage>
</organism>
<evidence type="ECO:0000313" key="1">
    <source>
        <dbReference type="EnsemblMetazoa" id="Aqu2.1.19577_001"/>
    </source>
</evidence>